<name>A0A0D3HNK1_9ORYZ</name>
<dbReference type="EnsemblPlants" id="OBART11G18560.1">
    <property type="protein sequence ID" value="OBART11G18560.1"/>
    <property type="gene ID" value="OBART11G18560"/>
</dbReference>
<protein>
    <submittedName>
        <fullName evidence="1">Uncharacterized protein</fullName>
    </submittedName>
</protein>
<sequence>MTNEQHKSWRFPEWLAAAVMLGFRVGMQRAEMLTGSAAAWIKLNNNLSEMIVVAAVNEAIVDGEVPALEALAVSVDLGEDGVPVQI</sequence>
<dbReference type="AlphaFoldDB" id="A0A0D3HNK1"/>
<organism evidence="1">
    <name type="scientific">Oryza barthii</name>
    <dbReference type="NCBI Taxonomy" id="65489"/>
    <lineage>
        <taxon>Eukaryota</taxon>
        <taxon>Viridiplantae</taxon>
        <taxon>Streptophyta</taxon>
        <taxon>Embryophyta</taxon>
        <taxon>Tracheophyta</taxon>
        <taxon>Spermatophyta</taxon>
        <taxon>Magnoliopsida</taxon>
        <taxon>Liliopsida</taxon>
        <taxon>Poales</taxon>
        <taxon>Poaceae</taxon>
        <taxon>BOP clade</taxon>
        <taxon>Oryzoideae</taxon>
        <taxon>Oryzeae</taxon>
        <taxon>Oryzinae</taxon>
        <taxon>Oryza</taxon>
    </lineage>
</organism>
<dbReference type="PaxDb" id="65489-OBART11G18560.1"/>
<proteinExistence type="predicted"/>
<reference evidence="1" key="1">
    <citation type="journal article" date="2009" name="Rice">
        <title>De Novo Next Generation Sequencing of Plant Genomes.</title>
        <authorList>
            <person name="Rounsley S."/>
            <person name="Marri P.R."/>
            <person name="Yu Y."/>
            <person name="He R."/>
            <person name="Sisneros N."/>
            <person name="Goicoechea J.L."/>
            <person name="Lee S.J."/>
            <person name="Angelova A."/>
            <person name="Kudrna D."/>
            <person name="Luo M."/>
            <person name="Affourtit J."/>
            <person name="Desany B."/>
            <person name="Knight J."/>
            <person name="Niazi F."/>
            <person name="Egholm M."/>
            <person name="Wing R.A."/>
        </authorList>
    </citation>
    <scope>NUCLEOTIDE SEQUENCE [LARGE SCALE GENOMIC DNA]</scope>
    <source>
        <strain evidence="1">cv. IRGC 105608</strain>
    </source>
</reference>
<keyword evidence="2" id="KW-1185">Reference proteome</keyword>
<evidence type="ECO:0000313" key="1">
    <source>
        <dbReference type="EnsemblPlants" id="OBART11G18560.1"/>
    </source>
</evidence>
<dbReference type="Proteomes" id="UP000026960">
    <property type="component" value="Chromosome 11"/>
</dbReference>
<dbReference type="HOGENOM" id="CLU_2780199_0_0_1"/>
<evidence type="ECO:0000313" key="2">
    <source>
        <dbReference type="Proteomes" id="UP000026960"/>
    </source>
</evidence>
<dbReference type="Gramene" id="OBART11G18560.1">
    <property type="protein sequence ID" value="OBART11G18560.1"/>
    <property type="gene ID" value="OBART11G18560"/>
</dbReference>
<accession>A0A0D3HNK1</accession>
<reference evidence="1" key="2">
    <citation type="submission" date="2015-03" db="UniProtKB">
        <authorList>
            <consortium name="EnsemblPlants"/>
        </authorList>
    </citation>
    <scope>IDENTIFICATION</scope>
</reference>